<dbReference type="InterPro" id="IPR042186">
    <property type="entry name" value="FimD_plug_dom"/>
</dbReference>
<protein>
    <submittedName>
        <fullName evidence="14">Outer membrane usher protein HtrE</fullName>
    </submittedName>
</protein>
<feature type="domain" description="PapC N-terminal" evidence="13">
    <location>
        <begin position="41"/>
        <end position="191"/>
    </location>
</feature>
<feature type="region of interest" description="Disordered" evidence="10">
    <location>
        <begin position="858"/>
        <end position="877"/>
    </location>
</feature>
<evidence type="ECO:0000256" key="9">
    <source>
        <dbReference type="RuleBase" id="RU003884"/>
    </source>
</evidence>
<feature type="domain" description="PapC-like C-terminal" evidence="12">
    <location>
        <begin position="770"/>
        <end position="835"/>
    </location>
</feature>
<evidence type="ECO:0000259" key="13">
    <source>
        <dbReference type="Pfam" id="PF13954"/>
    </source>
</evidence>
<evidence type="ECO:0000313" key="15">
    <source>
        <dbReference type="Proteomes" id="UP000727654"/>
    </source>
</evidence>
<evidence type="ECO:0000256" key="5">
    <source>
        <dbReference type="ARBA" id="ARBA00022692"/>
    </source>
</evidence>
<feature type="compositionally biased region" description="Basic and acidic residues" evidence="10">
    <location>
        <begin position="867"/>
        <end position="877"/>
    </location>
</feature>
<dbReference type="RefSeq" id="WP_224082698.1">
    <property type="nucleotide sequence ID" value="NZ_CAJZAI010000025.1"/>
</dbReference>
<comment type="caution">
    <text evidence="14">The sequence shown here is derived from an EMBL/GenBank/DDBJ whole genome shotgun (WGS) entry which is preliminary data.</text>
</comment>
<evidence type="ECO:0000313" key="14">
    <source>
        <dbReference type="EMBL" id="CAG9184548.1"/>
    </source>
</evidence>
<evidence type="ECO:0000256" key="4">
    <source>
        <dbReference type="ARBA" id="ARBA00022452"/>
    </source>
</evidence>
<evidence type="ECO:0000256" key="6">
    <source>
        <dbReference type="ARBA" id="ARBA00022729"/>
    </source>
</evidence>
<keyword evidence="3 9" id="KW-0813">Transport</keyword>
<comment type="subcellular location">
    <subcellularLocation>
        <location evidence="1 9">Cell outer membrane</location>
        <topology evidence="1 9">Multi-pass membrane protein</topology>
    </subcellularLocation>
</comment>
<dbReference type="Gene3D" id="2.60.40.2610">
    <property type="entry name" value="Outer membrane usher protein FimD, plug domain"/>
    <property type="match status" value="1"/>
</dbReference>
<proteinExistence type="inferred from homology"/>
<dbReference type="InterPro" id="IPR025885">
    <property type="entry name" value="PapC_N"/>
</dbReference>
<dbReference type="Pfam" id="PF13953">
    <property type="entry name" value="PapC_C"/>
    <property type="match status" value="1"/>
</dbReference>
<evidence type="ECO:0000256" key="1">
    <source>
        <dbReference type="ARBA" id="ARBA00004571"/>
    </source>
</evidence>
<keyword evidence="7 9" id="KW-0472">Membrane</keyword>
<keyword evidence="5 9" id="KW-0812">Transmembrane</keyword>
<keyword evidence="6 11" id="KW-0732">Signal</keyword>
<dbReference type="PROSITE" id="PS01151">
    <property type="entry name" value="FIMBRIAL_USHER"/>
    <property type="match status" value="1"/>
</dbReference>
<feature type="chain" id="PRO_5045744065" evidence="11">
    <location>
        <begin position="33"/>
        <end position="877"/>
    </location>
</feature>
<organism evidence="14 15">
    <name type="scientific">Cupriavidus laharis</name>
    <dbReference type="NCBI Taxonomy" id="151654"/>
    <lineage>
        <taxon>Bacteria</taxon>
        <taxon>Pseudomonadati</taxon>
        <taxon>Pseudomonadota</taxon>
        <taxon>Betaproteobacteria</taxon>
        <taxon>Burkholderiales</taxon>
        <taxon>Burkholderiaceae</taxon>
        <taxon>Cupriavidus</taxon>
    </lineage>
</organism>
<dbReference type="Gene3D" id="2.60.40.2070">
    <property type="match status" value="1"/>
</dbReference>
<dbReference type="Pfam" id="PF13954">
    <property type="entry name" value="PapC_N"/>
    <property type="match status" value="1"/>
</dbReference>
<dbReference type="Pfam" id="PF00577">
    <property type="entry name" value="Usher"/>
    <property type="match status" value="1"/>
</dbReference>
<accession>A0ABN7ZGH4</accession>
<evidence type="ECO:0000256" key="7">
    <source>
        <dbReference type="ARBA" id="ARBA00023136"/>
    </source>
</evidence>
<evidence type="ECO:0000256" key="11">
    <source>
        <dbReference type="SAM" id="SignalP"/>
    </source>
</evidence>
<dbReference type="EMBL" id="CAJZAI010000025">
    <property type="protein sequence ID" value="CAG9184548.1"/>
    <property type="molecule type" value="Genomic_DNA"/>
</dbReference>
<keyword evidence="4" id="KW-1134">Transmembrane beta strand</keyword>
<dbReference type="SUPFAM" id="SSF141729">
    <property type="entry name" value="FimD N-terminal domain-like"/>
    <property type="match status" value="1"/>
</dbReference>
<gene>
    <name evidence="14" type="primary">htrE_2</name>
    <name evidence="14" type="ORF">LMG23992_05264</name>
</gene>
<dbReference type="InterPro" id="IPR018030">
    <property type="entry name" value="Fimbrial_membr_usher_CS"/>
</dbReference>
<dbReference type="PANTHER" id="PTHR30451:SF20">
    <property type="entry name" value="FIMBRIAE USHER"/>
    <property type="match status" value="1"/>
</dbReference>
<sequence>MQVRRRHRVFPSRLCPLCVVALSLVVAETSRAAAPGSAQVEFNDAFLRQPGGSSLDVTRFNQGNVPLPGTYHADLQVNGVWLGMAEIDMRQSGADARNVQACFDRALLERAGVDITRLAAESADRLARAANAECLHLGDLIPGATAAFDNGEQRLDLSVPQSFLNRSARGYVDPRYWDDGVNAARLQYNASVYHADSGGVSSTQGFLGLNAGVNVGAWRFRHYGSLSHDAVSGNRYQSVQTSLQRSITTLRSQLVIGDAFTDGAMFDSFGFRGVQLATDDRMLPESQRGYAPTIHGIANSNARVQVRQNGNIIYETTVSPGPFEIDDLYATGYGGDLEVLVTEADGSVRASLVPYAPVVNALRPGLWRYSVTSGQYRNSGVHGTPYFMQATVQHGISNLVTGYGGLLAAQDYISLVLGMALNTSYGAFGADITHASTRLSSQPDRSGQSLRVSYSKQLAPTRTNLTLAAYRYSTSGFLNFADAVAIRSVDTAMNDSLPGGIRRGRLQLTVSQSLPTGYGNLYLSGSTQDYWNRGGRDTQFQAGYNNSYKRLSYGVSAARQINLGSGRWENRVMLTLGVPLGKSPLAPYSMTSMQKDSHGVTSIQESLTGALGPDNNFTYGLNAGHSSGGGSSSSSVAANAGYISPVATLSANAGTGNNYSQLGAGISGGIVAYAGGVTFMPVLGDTVAIVEAADAAGARVANANGLRLDPWGHAVVPNLMPFSRNQIEIDPKDLPFNVELRSTMQQVAPTSGAVVRVRFDTGNGGRVAILRVRTADGKPLPFGAEVFDIDGHLAGTVGQDGRLFARGLRQEAGVLTAKWGAQGADTCSFPYVLPAPADSRRAGMPFADSVCGDRASTVETAGASPGMHKENEDDVVR</sequence>
<dbReference type="InterPro" id="IPR037224">
    <property type="entry name" value="PapC_N_sf"/>
</dbReference>
<name>A0ABN7ZGH4_9BURK</name>
<dbReference type="InterPro" id="IPR000015">
    <property type="entry name" value="Fimb_usher"/>
</dbReference>
<comment type="similarity">
    <text evidence="2 9">Belongs to the fimbrial export usher family.</text>
</comment>
<dbReference type="Gene3D" id="3.10.20.410">
    <property type="match status" value="1"/>
</dbReference>
<keyword evidence="9" id="KW-1029">Fimbrium biogenesis</keyword>
<dbReference type="PANTHER" id="PTHR30451">
    <property type="entry name" value="OUTER MEMBRANE USHER PROTEIN"/>
    <property type="match status" value="1"/>
</dbReference>
<keyword evidence="8 9" id="KW-0998">Cell outer membrane</keyword>
<dbReference type="Gene3D" id="2.60.40.3110">
    <property type="match status" value="1"/>
</dbReference>
<dbReference type="InterPro" id="IPR043142">
    <property type="entry name" value="PapC-like_C_sf"/>
</dbReference>
<evidence type="ECO:0000256" key="8">
    <source>
        <dbReference type="ARBA" id="ARBA00023237"/>
    </source>
</evidence>
<evidence type="ECO:0000256" key="2">
    <source>
        <dbReference type="ARBA" id="ARBA00008064"/>
    </source>
</evidence>
<dbReference type="InterPro" id="IPR025949">
    <property type="entry name" value="PapC-like_C"/>
</dbReference>
<feature type="signal peptide" evidence="11">
    <location>
        <begin position="1"/>
        <end position="32"/>
    </location>
</feature>
<keyword evidence="15" id="KW-1185">Reference proteome</keyword>
<dbReference type="Proteomes" id="UP000727654">
    <property type="component" value="Unassembled WGS sequence"/>
</dbReference>
<evidence type="ECO:0000256" key="10">
    <source>
        <dbReference type="SAM" id="MobiDB-lite"/>
    </source>
</evidence>
<evidence type="ECO:0000256" key="3">
    <source>
        <dbReference type="ARBA" id="ARBA00022448"/>
    </source>
</evidence>
<reference evidence="14 15" key="1">
    <citation type="submission" date="2021-08" db="EMBL/GenBank/DDBJ databases">
        <authorList>
            <person name="Peeters C."/>
        </authorList>
    </citation>
    <scope>NUCLEOTIDE SEQUENCE [LARGE SCALE GENOMIC DNA]</scope>
    <source>
        <strain evidence="14 15">LMG 23992</strain>
    </source>
</reference>
<evidence type="ECO:0000259" key="12">
    <source>
        <dbReference type="Pfam" id="PF13953"/>
    </source>
</evidence>